<dbReference type="InParanoid" id="K2RCM2"/>
<sequence length="31" mass="3616">TTSPLKKKLRLVRFKRLETTGKRETSANSIR</sequence>
<protein>
    <submittedName>
        <fullName evidence="1">Uncharacterized protein</fullName>
    </submittedName>
</protein>
<evidence type="ECO:0000313" key="2">
    <source>
        <dbReference type="Proteomes" id="UP000007129"/>
    </source>
</evidence>
<gene>
    <name evidence="1" type="ORF">MPH_12279</name>
</gene>
<dbReference type="AlphaFoldDB" id="K2RCM2"/>
<organism evidence="1 2">
    <name type="scientific">Macrophomina phaseolina (strain MS6)</name>
    <name type="common">Charcoal rot fungus</name>
    <dbReference type="NCBI Taxonomy" id="1126212"/>
    <lineage>
        <taxon>Eukaryota</taxon>
        <taxon>Fungi</taxon>
        <taxon>Dikarya</taxon>
        <taxon>Ascomycota</taxon>
        <taxon>Pezizomycotina</taxon>
        <taxon>Dothideomycetes</taxon>
        <taxon>Dothideomycetes incertae sedis</taxon>
        <taxon>Botryosphaeriales</taxon>
        <taxon>Botryosphaeriaceae</taxon>
        <taxon>Macrophomina</taxon>
    </lineage>
</organism>
<evidence type="ECO:0000313" key="1">
    <source>
        <dbReference type="EMBL" id="EKG10647.1"/>
    </source>
</evidence>
<name>K2RCM2_MACPH</name>
<dbReference type="EMBL" id="AHHD01000513">
    <property type="protein sequence ID" value="EKG10647.1"/>
    <property type="molecule type" value="Genomic_DNA"/>
</dbReference>
<proteinExistence type="predicted"/>
<accession>K2RCM2</accession>
<dbReference type="HOGENOM" id="CLU_3401301_0_0_1"/>
<comment type="caution">
    <text evidence="1">The sequence shown here is derived from an EMBL/GenBank/DDBJ whole genome shotgun (WGS) entry which is preliminary data.</text>
</comment>
<reference evidence="1 2" key="1">
    <citation type="journal article" date="2012" name="BMC Genomics">
        <title>Tools to kill: Genome of one of the most destructive plant pathogenic fungi Macrophomina phaseolina.</title>
        <authorList>
            <person name="Islam M.S."/>
            <person name="Haque M.S."/>
            <person name="Islam M.M."/>
            <person name="Emdad E.M."/>
            <person name="Halim A."/>
            <person name="Hossen Q.M.M."/>
            <person name="Hossain M.Z."/>
            <person name="Ahmed B."/>
            <person name="Rahim S."/>
            <person name="Rahman M.S."/>
            <person name="Alam M.M."/>
            <person name="Hou S."/>
            <person name="Wan X."/>
            <person name="Saito J.A."/>
            <person name="Alam M."/>
        </authorList>
    </citation>
    <scope>NUCLEOTIDE SEQUENCE [LARGE SCALE GENOMIC DNA]</scope>
    <source>
        <strain evidence="1 2">MS6</strain>
    </source>
</reference>
<dbReference type="Proteomes" id="UP000007129">
    <property type="component" value="Unassembled WGS sequence"/>
</dbReference>
<dbReference type="VEuPathDB" id="FungiDB:MPH_12279"/>
<feature type="non-terminal residue" evidence="1">
    <location>
        <position position="1"/>
    </location>
</feature>